<dbReference type="EMBL" id="AWSJ01000369">
    <property type="protein sequence ID" value="ERI04957.1"/>
    <property type="molecule type" value="Genomic_DNA"/>
</dbReference>
<dbReference type="SUPFAM" id="SSF103473">
    <property type="entry name" value="MFS general substrate transporter"/>
    <property type="match status" value="1"/>
</dbReference>
<organism evidence="2 3">
    <name type="scientific">Aneurinibacillus aneurinilyticus ATCC 12856</name>
    <dbReference type="NCBI Taxonomy" id="649747"/>
    <lineage>
        <taxon>Bacteria</taxon>
        <taxon>Bacillati</taxon>
        <taxon>Bacillota</taxon>
        <taxon>Bacilli</taxon>
        <taxon>Bacillales</taxon>
        <taxon>Paenibacillaceae</taxon>
        <taxon>Aneurinibacillus group</taxon>
        <taxon>Aneurinibacillus</taxon>
    </lineage>
</organism>
<feature type="transmembrane region" description="Helical" evidence="1">
    <location>
        <begin position="70"/>
        <end position="89"/>
    </location>
</feature>
<name>U1XY76_ANEAE</name>
<evidence type="ECO:0000256" key="1">
    <source>
        <dbReference type="SAM" id="Phobius"/>
    </source>
</evidence>
<dbReference type="AlphaFoldDB" id="U1XY76"/>
<proteinExistence type="predicted"/>
<dbReference type="Gene3D" id="1.20.1250.20">
    <property type="entry name" value="MFS general substrate transporter like domains"/>
    <property type="match status" value="1"/>
</dbReference>
<evidence type="ECO:0000313" key="2">
    <source>
        <dbReference type="EMBL" id="ERI04957.1"/>
    </source>
</evidence>
<dbReference type="STRING" id="649747.HMPREF0083_05860"/>
<evidence type="ECO:0008006" key="4">
    <source>
        <dbReference type="Google" id="ProtNLM"/>
    </source>
</evidence>
<dbReference type="InterPro" id="IPR036259">
    <property type="entry name" value="MFS_trans_sf"/>
</dbReference>
<accession>U1XY76</accession>
<protein>
    <recommendedName>
        <fullName evidence="4">Major facilitator superfamily (MFS) profile domain-containing protein</fullName>
    </recommendedName>
</protein>
<feature type="transmembrane region" description="Helical" evidence="1">
    <location>
        <begin position="34"/>
        <end position="58"/>
    </location>
</feature>
<comment type="caution">
    <text evidence="2">The sequence shown here is derived from an EMBL/GenBank/DDBJ whole genome shotgun (WGS) entry which is preliminary data.</text>
</comment>
<reference evidence="2 3" key="1">
    <citation type="submission" date="2013-08" db="EMBL/GenBank/DDBJ databases">
        <authorList>
            <person name="Weinstock G."/>
            <person name="Sodergren E."/>
            <person name="Wylie T."/>
            <person name="Fulton L."/>
            <person name="Fulton R."/>
            <person name="Fronick C."/>
            <person name="O'Laughlin M."/>
            <person name="Godfrey J."/>
            <person name="Miner T."/>
            <person name="Herter B."/>
            <person name="Appelbaum E."/>
            <person name="Cordes M."/>
            <person name="Lek S."/>
            <person name="Wollam A."/>
            <person name="Pepin K.H."/>
            <person name="Palsikar V.B."/>
            <person name="Mitreva M."/>
            <person name="Wilson R.K."/>
        </authorList>
    </citation>
    <scope>NUCLEOTIDE SEQUENCE [LARGE SCALE GENOMIC DNA]</scope>
    <source>
        <strain evidence="2 3">ATCC 12856</strain>
    </source>
</reference>
<evidence type="ECO:0000313" key="3">
    <source>
        <dbReference type="Proteomes" id="UP000016511"/>
    </source>
</evidence>
<keyword evidence="1" id="KW-1133">Transmembrane helix</keyword>
<gene>
    <name evidence="2" type="ORF">HMPREF0083_05860</name>
</gene>
<dbReference type="Proteomes" id="UP000016511">
    <property type="component" value="Unassembled WGS sequence"/>
</dbReference>
<dbReference type="eggNOG" id="COG2271">
    <property type="taxonomic scope" value="Bacteria"/>
</dbReference>
<keyword evidence="1" id="KW-0472">Membrane</keyword>
<dbReference type="HOGENOM" id="CLU_2165713_0_0_9"/>
<keyword evidence="3" id="KW-1185">Reference proteome</keyword>
<sequence length="110" mass="12264">MDRCDLGKLFNGYCVSYCTVAPTQLLATQYFKQYSVGFIVGWLFLSHQIGSALGAYLPGLLYNETGNYNLSFYCSIIFLVGASILNILIPEPNEAKKIQKINLNQSHTTN</sequence>
<keyword evidence="1" id="KW-0812">Transmembrane</keyword>